<feature type="domain" description="Lipid/polyisoprenoid-binding YceI-like" evidence="1">
    <location>
        <begin position="62"/>
        <end position="185"/>
    </location>
</feature>
<dbReference type="KEGG" id="grs:C7S20_08280"/>
<dbReference type="Proteomes" id="UP000241507">
    <property type="component" value="Chromosome"/>
</dbReference>
<dbReference type="Pfam" id="PF04264">
    <property type="entry name" value="YceI"/>
    <property type="match status" value="1"/>
</dbReference>
<organism evidence="2 3">
    <name type="scientific">Christiangramia fulva</name>
    <dbReference type="NCBI Taxonomy" id="2126553"/>
    <lineage>
        <taxon>Bacteria</taxon>
        <taxon>Pseudomonadati</taxon>
        <taxon>Bacteroidota</taxon>
        <taxon>Flavobacteriia</taxon>
        <taxon>Flavobacteriales</taxon>
        <taxon>Flavobacteriaceae</taxon>
        <taxon>Christiangramia</taxon>
    </lineage>
</organism>
<protein>
    <recommendedName>
        <fullName evidence="1">Lipid/polyisoprenoid-binding YceI-like domain-containing protein</fullName>
    </recommendedName>
</protein>
<dbReference type="InterPro" id="IPR007372">
    <property type="entry name" value="Lipid/polyisoprenoid-bd_YceI"/>
</dbReference>
<evidence type="ECO:0000313" key="2">
    <source>
        <dbReference type="EMBL" id="AVR45264.1"/>
    </source>
</evidence>
<reference evidence="3" key="1">
    <citation type="submission" date="2018-03" db="EMBL/GenBank/DDBJ databases">
        <title>Gramella fulva sp. nov., isolated from a dry surface of tidal flat.</title>
        <authorList>
            <person name="Hwang S.H."/>
            <person name="Hwang W.M."/>
            <person name="Kang K."/>
            <person name="Ahn T.-Y."/>
        </authorList>
    </citation>
    <scope>NUCLEOTIDE SEQUENCE [LARGE SCALE GENOMIC DNA]</scope>
    <source>
        <strain evidence="3">SH35</strain>
    </source>
</reference>
<evidence type="ECO:0000313" key="3">
    <source>
        <dbReference type="Proteomes" id="UP000241507"/>
    </source>
</evidence>
<dbReference type="AlphaFoldDB" id="A0A2R3Z4V0"/>
<accession>A0A2R3Z4V0</accession>
<dbReference type="EMBL" id="CP028136">
    <property type="protein sequence ID" value="AVR45264.1"/>
    <property type="molecule type" value="Genomic_DNA"/>
</dbReference>
<dbReference type="Gene3D" id="2.40.128.110">
    <property type="entry name" value="Lipid/polyisoprenoid-binding, YceI-like"/>
    <property type="match status" value="1"/>
</dbReference>
<proteinExistence type="predicted"/>
<dbReference type="SUPFAM" id="SSF101874">
    <property type="entry name" value="YceI-like"/>
    <property type="match status" value="1"/>
</dbReference>
<dbReference type="RefSeq" id="WP_107012042.1">
    <property type="nucleotide sequence ID" value="NZ_CP028136.1"/>
</dbReference>
<keyword evidence="3" id="KW-1185">Reference proteome</keyword>
<dbReference type="InterPro" id="IPR036761">
    <property type="entry name" value="TTHA0802/YceI-like_sf"/>
</dbReference>
<gene>
    <name evidence="2" type="ORF">C7S20_08280</name>
</gene>
<evidence type="ECO:0000259" key="1">
    <source>
        <dbReference type="Pfam" id="PF04264"/>
    </source>
</evidence>
<dbReference type="OrthoDB" id="1121590at2"/>
<sequence length="191" mass="21536">MKTLLTSILSVIFCTCITAQKDFDKAIVKISPKSELVIAGSTNVNKFNCRFNTELIGAPKNLEFTTDGDNLYFKSLALHLETRGFDCGHRKMNDDLWDLLQAQKYPEIVISVNRIKIISESYAKAYITVQMAGQSNKYSLPVKIDGKTYSGRFEMNIRDFGLEPPVKALGLIEVNEMIEVNFNLQTLVDIL</sequence>
<name>A0A2R3Z4V0_9FLAO</name>